<keyword evidence="4 7" id="KW-0521">NADP</keyword>
<dbReference type="InterPro" id="IPR000534">
    <property type="entry name" value="Semialdehyde_DH_NAD-bd"/>
</dbReference>
<feature type="domain" description="Semialdehyde dehydrogenase NAD-binding" evidence="9">
    <location>
        <begin position="3"/>
        <end position="148"/>
    </location>
</feature>
<dbReference type="PANTHER" id="PTHR32338">
    <property type="entry name" value="N-ACETYL-GAMMA-GLUTAMYL-PHOSPHATE REDUCTASE, CHLOROPLASTIC-RELATED-RELATED"/>
    <property type="match status" value="1"/>
</dbReference>
<dbReference type="CDD" id="cd23934">
    <property type="entry name" value="AGPR_1_C"/>
    <property type="match status" value="1"/>
</dbReference>
<evidence type="ECO:0000256" key="3">
    <source>
        <dbReference type="ARBA" id="ARBA00022605"/>
    </source>
</evidence>
<dbReference type="Pfam" id="PF01118">
    <property type="entry name" value="Semialdhyde_dh"/>
    <property type="match status" value="1"/>
</dbReference>
<keyword evidence="2 7" id="KW-0055">Arginine biosynthesis</keyword>
<evidence type="ECO:0000256" key="8">
    <source>
        <dbReference type="PROSITE-ProRule" id="PRU10010"/>
    </source>
</evidence>
<dbReference type="Gene3D" id="3.30.360.10">
    <property type="entry name" value="Dihydrodipicolinate Reductase, domain 2"/>
    <property type="match status" value="1"/>
</dbReference>
<protein>
    <recommendedName>
        <fullName evidence="7">N-acetyl-gamma-glutamyl-phosphate reductase</fullName>
        <shortName evidence="7">AGPR</shortName>
        <ecNumber evidence="7">1.2.1.38</ecNumber>
    </recommendedName>
    <alternativeName>
        <fullName evidence="7">N-acetyl-glutamate semialdehyde dehydrogenase</fullName>
        <shortName evidence="7">NAGSA dehydrogenase</shortName>
    </alternativeName>
</protein>
<evidence type="ECO:0000256" key="4">
    <source>
        <dbReference type="ARBA" id="ARBA00022857"/>
    </source>
</evidence>
<comment type="similarity">
    <text evidence="7">Belongs to the NAGSA dehydrogenase family. Type 1 subfamily.</text>
</comment>
<dbReference type="NCBIfam" id="TIGR01850">
    <property type="entry name" value="argC"/>
    <property type="match status" value="1"/>
</dbReference>
<dbReference type="Proteomes" id="UP001165413">
    <property type="component" value="Unassembled WGS sequence"/>
</dbReference>
<dbReference type="HAMAP" id="MF_00150">
    <property type="entry name" value="ArgC_type1"/>
    <property type="match status" value="1"/>
</dbReference>
<evidence type="ECO:0000256" key="5">
    <source>
        <dbReference type="ARBA" id="ARBA00023002"/>
    </source>
</evidence>
<keyword evidence="7" id="KW-0963">Cytoplasm</keyword>
<dbReference type="CDD" id="cd17895">
    <property type="entry name" value="AGPR_1_N"/>
    <property type="match status" value="1"/>
</dbReference>
<name>A0AA42BQ88_9ALTE</name>
<accession>A0AA42BQ88</accession>
<dbReference type="GO" id="GO:0003942">
    <property type="term" value="F:N-acetyl-gamma-glutamyl-phosphate reductase activity"/>
    <property type="evidence" value="ECO:0007669"/>
    <property type="project" value="UniProtKB-UniRule"/>
</dbReference>
<dbReference type="InterPro" id="IPR050085">
    <property type="entry name" value="AGPR"/>
</dbReference>
<evidence type="ECO:0000259" key="9">
    <source>
        <dbReference type="SMART" id="SM00859"/>
    </source>
</evidence>
<evidence type="ECO:0000256" key="2">
    <source>
        <dbReference type="ARBA" id="ARBA00022571"/>
    </source>
</evidence>
<dbReference type="FunFam" id="3.30.360.10:FF:000014">
    <property type="entry name" value="N-acetyl-gamma-glutamyl-phosphate reductase"/>
    <property type="match status" value="1"/>
</dbReference>
<keyword evidence="5 7" id="KW-0560">Oxidoreductase</keyword>
<evidence type="ECO:0000256" key="7">
    <source>
        <dbReference type="HAMAP-Rule" id="MF_00150"/>
    </source>
</evidence>
<dbReference type="InterPro" id="IPR058924">
    <property type="entry name" value="AGPR_dimerisation_dom"/>
</dbReference>
<evidence type="ECO:0000313" key="10">
    <source>
        <dbReference type="EMBL" id="MCP3429251.1"/>
    </source>
</evidence>
<dbReference type="InterPro" id="IPR000706">
    <property type="entry name" value="AGPR_type-1"/>
</dbReference>
<dbReference type="InterPro" id="IPR023013">
    <property type="entry name" value="AGPR_AS"/>
</dbReference>
<dbReference type="SUPFAM" id="SSF55347">
    <property type="entry name" value="Glyceraldehyde-3-phosphate dehydrogenase-like, C-terminal domain"/>
    <property type="match status" value="1"/>
</dbReference>
<proteinExistence type="inferred from homology"/>
<dbReference type="AlphaFoldDB" id="A0AA42BQ88"/>
<dbReference type="EMBL" id="JANATA010000018">
    <property type="protein sequence ID" value="MCP3429251.1"/>
    <property type="molecule type" value="Genomic_DNA"/>
</dbReference>
<dbReference type="GO" id="GO:0005737">
    <property type="term" value="C:cytoplasm"/>
    <property type="evidence" value="ECO:0007669"/>
    <property type="project" value="UniProtKB-SubCell"/>
</dbReference>
<comment type="subcellular location">
    <subcellularLocation>
        <location evidence="7">Cytoplasm</location>
    </subcellularLocation>
</comment>
<dbReference type="GO" id="GO:0070401">
    <property type="term" value="F:NADP+ binding"/>
    <property type="evidence" value="ECO:0007669"/>
    <property type="project" value="InterPro"/>
</dbReference>
<comment type="function">
    <text evidence="7">Catalyzes the NADPH-dependent reduction of N-acetyl-5-glutamyl phosphate to yield N-acetyl-L-glutamate 5-semialdehyde.</text>
</comment>
<gene>
    <name evidence="7 10" type="primary">argC</name>
    <name evidence="10" type="ORF">NLF92_09875</name>
</gene>
<dbReference type="SUPFAM" id="SSF51735">
    <property type="entry name" value="NAD(P)-binding Rossmann-fold domains"/>
    <property type="match status" value="1"/>
</dbReference>
<evidence type="ECO:0000256" key="1">
    <source>
        <dbReference type="ARBA" id="ARBA00004862"/>
    </source>
</evidence>
<evidence type="ECO:0000313" key="11">
    <source>
        <dbReference type="Proteomes" id="UP001165413"/>
    </source>
</evidence>
<keyword evidence="11" id="KW-1185">Reference proteome</keyword>
<dbReference type="RefSeq" id="WP_254101361.1">
    <property type="nucleotide sequence ID" value="NZ_JANATA010000018.1"/>
</dbReference>
<organism evidence="10 11">
    <name type="scientific">Opacimonas viscosa</name>
    <dbReference type="NCBI Taxonomy" id="2961944"/>
    <lineage>
        <taxon>Bacteria</taxon>
        <taxon>Pseudomonadati</taxon>
        <taxon>Pseudomonadota</taxon>
        <taxon>Gammaproteobacteria</taxon>
        <taxon>Alteromonadales</taxon>
        <taxon>Alteromonadaceae</taxon>
        <taxon>Opacimonas</taxon>
    </lineage>
</organism>
<dbReference type="PANTHER" id="PTHR32338:SF10">
    <property type="entry name" value="N-ACETYL-GAMMA-GLUTAMYL-PHOSPHATE REDUCTASE, CHLOROPLASTIC-RELATED"/>
    <property type="match status" value="1"/>
</dbReference>
<comment type="pathway">
    <text evidence="1 7">Amino-acid biosynthesis; L-arginine biosynthesis; N(2)-acetyl-L-ornithine from L-glutamate: step 3/4.</text>
</comment>
<dbReference type="EC" id="1.2.1.38" evidence="7"/>
<dbReference type="InterPro" id="IPR036291">
    <property type="entry name" value="NAD(P)-bd_dom_sf"/>
</dbReference>
<dbReference type="GO" id="GO:0051287">
    <property type="term" value="F:NAD binding"/>
    <property type="evidence" value="ECO:0007669"/>
    <property type="project" value="InterPro"/>
</dbReference>
<reference evidence="10" key="1">
    <citation type="submission" date="2022-07" db="EMBL/GenBank/DDBJ databases">
        <title>Characterization of the Novel Bacterium Alteromonas immobilis LMIT006 and Alteromonas gregis LMIT007.</title>
        <authorList>
            <person name="Lin X."/>
        </authorList>
    </citation>
    <scope>NUCLEOTIDE SEQUENCE</scope>
    <source>
        <strain evidence="10">LMIT007</strain>
    </source>
</reference>
<dbReference type="Gene3D" id="3.40.50.720">
    <property type="entry name" value="NAD(P)-binding Rossmann-like Domain"/>
    <property type="match status" value="1"/>
</dbReference>
<dbReference type="SMART" id="SM00859">
    <property type="entry name" value="Semialdhyde_dh"/>
    <property type="match status" value="1"/>
</dbReference>
<comment type="catalytic activity">
    <reaction evidence="6 7">
        <text>N-acetyl-L-glutamate 5-semialdehyde + phosphate + NADP(+) = N-acetyl-L-glutamyl 5-phosphate + NADPH + H(+)</text>
        <dbReference type="Rhea" id="RHEA:21588"/>
        <dbReference type="ChEBI" id="CHEBI:15378"/>
        <dbReference type="ChEBI" id="CHEBI:29123"/>
        <dbReference type="ChEBI" id="CHEBI:43474"/>
        <dbReference type="ChEBI" id="CHEBI:57783"/>
        <dbReference type="ChEBI" id="CHEBI:57936"/>
        <dbReference type="ChEBI" id="CHEBI:58349"/>
        <dbReference type="EC" id="1.2.1.38"/>
    </reaction>
</comment>
<dbReference type="Pfam" id="PF22698">
    <property type="entry name" value="Semialdhyde_dhC_1"/>
    <property type="match status" value="1"/>
</dbReference>
<sequence>MIKTCILGASGYTGAELVKYLSLHDSYNLAGLYVSERSADAHKPINSLHSGLIGINSDPLQPLNDTILEQLAWDYDVIFLATPHEASHDWMQQLAGKRAVVLDLSGAFRIKDADVFATYYGFPHTDDVWREAAIYGLAEWYPAQIAEASLVAVPGCYPTASLTGLKPLKAAGLLTATLPIINAVSGVSGAGRKAALGNSFCEVSLQAYGLLQHRHMPEIEAYLGQEVIFTPHLGNFKRGILATITVEVQPGTTTEQIRSAFTQAYAETPCIRLRDSAPKIDDVVHTPFCDVHFAHCAQKNYVVVTTAIDNVLKGAAAQAIQCANLTQGLPIMSGLVPEGQL</sequence>
<comment type="caution">
    <text evidence="10">The sequence shown here is derived from an EMBL/GenBank/DDBJ whole genome shotgun (WGS) entry which is preliminary data.</text>
</comment>
<dbReference type="PROSITE" id="PS01224">
    <property type="entry name" value="ARGC"/>
    <property type="match status" value="1"/>
</dbReference>
<evidence type="ECO:0000256" key="6">
    <source>
        <dbReference type="ARBA" id="ARBA00050557"/>
    </source>
</evidence>
<feature type="active site" evidence="7 8">
    <location>
        <position position="156"/>
    </location>
</feature>
<keyword evidence="3 7" id="KW-0028">Amino-acid biosynthesis</keyword>
<dbReference type="GO" id="GO:0006526">
    <property type="term" value="P:L-arginine biosynthetic process"/>
    <property type="evidence" value="ECO:0007669"/>
    <property type="project" value="UniProtKB-UniRule"/>
</dbReference>